<dbReference type="Proteomes" id="UP000078546">
    <property type="component" value="Unassembled WGS sequence"/>
</dbReference>
<feature type="compositionally biased region" description="Basic and acidic residues" evidence="1">
    <location>
        <begin position="206"/>
        <end position="217"/>
    </location>
</feature>
<evidence type="ECO:0000313" key="4">
    <source>
        <dbReference type="EMBL" id="SBS94688.1"/>
    </source>
</evidence>
<evidence type="ECO:0000256" key="2">
    <source>
        <dbReference type="SAM" id="Phobius"/>
    </source>
</evidence>
<dbReference type="Proteomes" id="UP000078560">
    <property type="component" value="Unassembled WGS sequence"/>
</dbReference>
<evidence type="ECO:0000313" key="7">
    <source>
        <dbReference type="Proteomes" id="UP000078560"/>
    </source>
</evidence>
<organism evidence="4 7">
    <name type="scientific">Plasmodium ovale curtisi</name>
    <dbReference type="NCBI Taxonomy" id="864141"/>
    <lineage>
        <taxon>Eukaryota</taxon>
        <taxon>Sar</taxon>
        <taxon>Alveolata</taxon>
        <taxon>Apicomplexa</taxon>
        <taxon>Aconoidasida</taxon>
        <taxon>Haemosporida</taxon>
        <taxon>Plasmodiidae</taxon>
        <taxon>Plasmodium</taxon>
        <taxon>Plasmodium (Plasmodium)</taxon>
    </lineage>
</organism>
<evidence type="ECO:0000259" key="3">
    <source>
        <dbReference type="Pfam" id="PF12879"/>
    </source>
</evidence>
<feature type="region of interest" description="Disordered" evidence="1">
    <location>
        <begin position="206"/>
        <end position="277"/>
    </location>
</feature>
<dbReference type="EMBL" id="FLQU01001854">
    <property type="protein sequence ID" value="SBS94688.1"/>
    <property type="molecule type" value="Genomic_DNA"/>
</dbReference>
<feature type="domain" description="Schizont-infected cell agglutination C-terminal" evidence="3">
    <location>
        <begin position="574"/>
        <end position="612"/>
    </location>
</feature>
<evidence type="ECO:0000313" key="5">
    <source>
        <dbReference type="EMBL" id="SBT01918.1"/>
    </source>
</evidence>
<feature type="transmembrane region" description="Helical" evidence="2">
    <location>
        <begin position="473"/>
        <end position="504"/>
    </location>
</feature>
<gene>
    <name evidence="5" type="ORF">POVCU1_070840</name>
    <name evidence="4" type="ORF">POVCU2_0089900</name>
</gene>
<dbReference type="EMBL" id="FLQV01002876">
    <property type="protein sequence ID" value="SBT01918.1"/>
    <property type="molecule type" value="Genomic_DNA"/>
</dbReference>
<name>A0A1A8WP73_PLAOA</name>
<keyword evidence="2" id="KW-0472">Membrane</keyword>
<feature type="compositionally biased region" description="Basic and acidic residues" evidence="1">
    <location>
        <begin position="230"/>
        <end position="239"/>
    </location>
</feature>
<sequence length="830" mass="97925">MKKFTHTCNEIKKATKKDTHNVYIRYKTPILQGAINIINEFSKDKNDGIHYKNLCEELNKYVKSQRKCVREEVLGMGKNFVTREWNIIQSALGVTFKSQKVNRLCYLDNDKEINQKKYILDLHELFRNFCIQKKERLQNTSEVDFQKCSDYMSWIEEKKREIQGRDPNYDYIRQYEEYFYIHHNCNYPWLLNGTPDIICRMTTKTRAKENQGKEKSLGDTTYVTPVITHDSSKDNKKNEPQTTQPSSKGDVVPADVNSPNPKPEKSPTQSKSSPEVHANSQNNIFNTILEGSEVSQSTSISKAIPDDEHLQHKSIFYSLTNNLVGHKIPHYIHHSTNIEPEKIFSTYPTKVEGKPIVTPIIKQYKFIPPELLRSQQFFQRLRSQGHTSLLAKEPFIPLLPRSQAYPPSILDPQPFPTIIPSFVNYFPTTKSMKKHAPFRLLPPIPKYHPGTKKIETVLIQPATPDASYFRSPFMIYTLIFLTIVAIIGIFYLFSKYTPFGLLFGKKRKKRRLKRHLKINKLPEEVPQFDTIDSYSINNVSYENKTDDDNNMYSNIKIQKGIINKNTSLPKRKKKKRKAIIDIHMEMLNECKNDEWELNKNDFLEICLEEFIREQNKIYASSEHSNLIMKNISIKNKKEDKVALWDKWAKGYTHIWEHFKRENIFKALQNQWKEEEKVHLEKIETHNTNLNVNEKIPLIQTKKYIWKKWITKQATLMDQYKEEQWFKSLVEELENVSDEYKSGKIKDDIFVENIKELENKENNEQLYKLDKHIFSIKVLIQILMMVIEECIKEENPEQTEVLLDNLINKLNKEKRAKIEPENIYEENMNHI</sequence>
<proteinExistence type="predicted"/>
<dbReference type="InterPro" id="IPR024288">
    <property type="entry name" value="SICA_C"/>
</dbReference>
<keyword evidence="2" id="KW-1133">Transmembrane helix</keyword>
<reference evidence="4" key="1">
    <citation type="submission" date="2016-05" db="EMBL/GenBank/DDBJ databases">
        <authorList>
            <person name="Lavstsen T."/>
            <person name="Jespersen J.S."/>
        </authorList>
    </citation>
    <scope>NUCLEOTIDE SEQUENCE [LARGE SCALE GENOMIC DNA]</scope>
</reference>
<dbReference type="AlphaFoldDB" id="A0A1A8WP73"/>
<protein>
    <submittedName>
        <fullName evidence="4">STP1 protein</fullName>
    </submittedName>
</protein>
<accession>A0A1A8WP73</accession>
<keyword evidence="2" id="KW-0812">Transmembrane</keyword>
<evidence type="ECO:0000256" key="1">
    <source>
        <dbReference type="SAM" id="MobiDB-lite"/>
    </source>
</evidence>
<dbReference type="Pfam" id="PF12879">
    <property type="entry name" value="SICA_C"/>
    <property type="match status" value="1"/>
</dbReference>
<feature type="compositionally biased region" description="Polar residues" evidence="1">
    <location>
        <begin position="266"/>
        <end position="277"/>
    </location>
</feature>
<reference evidence="6 7" key="2">
    <citation type="submission" date="2016-05" db="EMBL/GenBank/DDBJ databases">
        <authorList>
            <person name="Naeem Raeece"/>
        </authorList>
    </citation>
    <scope>NUCLEOTIDE SEQUENCE [LARGE SCALE GENOMIC DNA]</scope>
</reference>
<evidence type="ECO:0000313" key="6">
    <source>
        <dbReference type="Proteomes" id="UP000078546"/>
    </source>
</evidence>